<gene>
    <name evidence="1" type="ORF">L1987_08274</name>
</gene>
<protein>
    <submittedName>
        <fullName evidence="1">Uncharacterized protein</fullName>
    </submittedName>
</protein>
<evidence type="ECO:0000313" key="2">
    <source>
        <dbReference type="Proteomes" id="UP001056120"/>
    </source>
</evidence>
<name>A0ACB9JLY2_9ASTR</name>
<proteinExistence type="predicted"/>
<reference evidence="2" key="1">
    <citation type="journal article" date="2022" name="Mol. Ecol. Resour.">
        <title>The genomes of chicory, endive, great burdock and yacon provide insights into Asteraceae palaeo-polyploidization history and plant inulin production.</title>
        <authorList>
            <person name="Fan W."/>
            <person name="Wang S."/>
            <person name="Wang H."/>
            <person name="Wang A."/>
            <person name="Jiang F."/>
            <person name="Liu H."/>
            <person name="Zhao H."/>
            <person name="Xu D."/>
            <person name="Zhang Y."/>
        </authorList>
    </citation>
    <scope>NUCLEOTIDE SEQUENCE [LARGE SCALE GENOMIC DNA]</scope>
    <source>
        <strain evidence="2">cv. Yunnan</strain>
    </source>
</reference>
<accession>A0ACB9JLY2</accession>
<organism evidence="1 2">
    <name type="scientific">Smallanthus sonchifolius</name>
    <dbReference type="NCBI Taxonomy" id="185202"/>
    <lineage>
        <taxon>Eukaryota</taxon>
        <taxon>Viridiplantae</taxon>
        <taxon>Streptophyta</taxon>
        <taxon>Embryophyta</taxon>
        <taxon>Tracheophyta</taxon>
        <taxon>Spermatophyta</taxon>
        <taxon>Magnoliopsida</taxon>
        <taxon>eudicotyledons</taxon>
        <taxon>Gunneridae</taxon>
        <taxon>Pentapetalae</taxon>
        <taxon>asterids</taxon>
        <taxon>campanulids</taxon>
        <taxon>Asterales</taxon>
        <taxon>Asteraceae</taxon>
        <taxon>Asteroideae</taxon>
        <taxon>Heliantheae alliance</taxon>
        <taxon>Millerieae</taxon>
        <taxon>Smallanthus</taxon>
    </lineage>
</organism>
<sequence>MAPQNIDLSGLWEVRNNNELTVLVATISVLILGILWYTLRSSSNGAKPLPPGPRSFPIIGDLPYLTPDMHTQLTNMAHTYGPIFKLKLGSKLHVVINTPELAKVVVRDQDEAFSNRDQPRAALALSYGGRDIVFANNNPDWRKLRKIFVHEILSTKNLKAAGSFRREEVRNTIKDVFGKTGTKVNIREIAFSTETNVLTRTIWENTSDKGVKTSNLGAEIDEVASNIVKILGRLNLSDYFPILAWFDLQGVEREMKIQLNKLDKLFTGIIEHRIESNLKRQQEAGHEGKKDLVQMLLEHRDEKDGSSLSMTQMKALLLVRFILSYINRFDKMKSSLISLFYQDVMIAGTETTATTIEWVMASIMHDHNVMKKVQEELVEVVGLNNMVEESHLPNLKYLDATIKETLRMYPIVPFLLPRAPSKTCTVGGYTIPKGCSILLNVWLIHRDPRYWENPLEFNPERFLTDKWDYKGNNLGYFPFGSGRRLCAGLPLAEKMVMLILASLLHSFDWSLPNGEEHDLTELFGISLKKRKPLTAIPSQRLSHVSLYR</sequence>
<keyword evidence="2" id="KW-1185">Reference proteome</keyword>
<comment type="caution">
    <text evidence="1">The sequence shown here is derived from an EMBL/GenBank/DDBJ whole genome shotgun (WGS) entry which is preliminary data.</text>
</comment>
<dbReference type="Proteomes" id="UP001056120">
    <property type="component" value="Linkage Group LG03"/>
</dbReference>
<dbReference type="EMBL" id="CM042020">
    <property type="protein sequence ID" value="KAI3820726.1"/>
    <property type="molecule type" value="Genomic_DNA"/>
</dbReference>
<evidence type="ECO:0000313" key="1">
    <source>
        <dbReference type="EMBL" id="KAI3820726.1"/>
    </source>
</evidence>
<reference evidence="1 2" key="2">
    <citation type="journal article" date="2022" name="Mol. Ecol. Resour.">
        <title>The genomes of chicory, endive, great burdock and yacon provide insights into Asteraceae paleo-polyploidization history and plant inulin production.</title>
        <authorList>
            <person name="Fan W."/>
            <person name="Wang S."/>
            <person name="Wang H."/>
            <person name="Wang A."/>
            <person name="Jiang F."/>
            <person name="Liu H."/>
            <person name="Zhao H."/>
            <person name="Xu D."/>
            <person name="Zhang Y."/>
        </authorList>
    </citation>
    <scope>NUCLEOTIDE SEQUENCE [LARGE SCALE GENOMIC DNA]</scope>
    <source>
        <strain evidence="2">cv. Yunnan</strain>
        <tissue evidence="1">Leaves</tissue>
    </source>
</reference>